<dbReference type="OMA" id="KMAIYYQ"/>
<dbReference type="PROSITE" id="PS00704">
    <property type="entry name" value="PROK_CO2_ANHYDRASE_1"/>
    <property type="match status" value="1"/>
</dbReference>
<evidence type="ECO:0000313" key="11">
    <source>
        <dbReference type="EMBL" id="EGR29562.1"/>
    </source>
</evidence>
<dbReference type="InterPro" id="IPR001765">
    <property type="entry name" value="Carbonic_anhydrase"/>
</dbReference>
<keyword evidence="12" id="KW-1185">Reference proteome</keyword>
<keyword evidence="5 9" id="KW-0862">Zinc</keyword>
<feature type="region of interest" description="Disordered" evidence="10">
    <location>
        <begin position="1"/>
        <end position="36"/>
    </location>
</feature>
<evidence type="ECO:0000256" key="3">
    <source>
        <dbReference type="ARBA" id="ARBA00014628"/>
    </source>
</evidence>
<feature type="compositionally biased region" description="Polar residues" evidence="10">
    <location>
        <begin position="20"/>
        <end position="36"/>
    </location>
</feature>
<dbReference type="CDD" id="cd00883">
    <property type="entry name" value="beta_CA_cladeA"/>
    <property type="match status" value="1"/>
</dbReference>
<evidence type="ECO:0000313" key="12">
    <source>
        <dbReference type="Proteomes" id="UP000008983"/>
    </source>
</evidence>
<evidence type="ECO:0000256" key="2">
    <source>
        <dbReference type="ARBA" id="ARBA00012925"/>
    </source>
</evidence>
<dbReference type="PROSITE" id="PS00705">
    <property type="entry name" value="PROK_CO2_ANHYDRASE_2"/>
    <property type="match status" value="1"/>
</dbReference>
<dbReference type="FunFam" id="3.40.1050.10:FF:000001">
    <property type="entry name" value="Carbonic anhydrase"/>
    <property type="match status" value="1"/>
</dbReference>
<dbReference type="OrthoDB" id="10248475at2759"/>
<dbReference type="GO" id="GO:0008270">
    <property type="term" value="F:zinc ion binding"/>
    <property type="evidence" value="ECO:0007669"/>
    <property type="project" value="InterPro"/>
</dbReference>
<evidence type="ECO:0000256" key="4">
    <source>
        <dbReference type="ARBA" id="ARBA00022723"/>
    </source>
</evidence>
<organism evidence="11 12">
    <name type="scientific">Ichthyophthirius multifiliis</name>
    <name type="common">White spot disease agent</name>
    <name type="synonym">Ich</name>
    <dbReference type="NCBI Taxonomy" id="5932"/>
    <lineage>
        <taxon>Eukaryota</taxon>
        <taxon>Sar</taxon>
        <taxon>Alveolata</taxon>
        <taxon>Ciliophora</taxon>
        <taxon>Intramacronucleata</taxon>
        <taxon>Oligohymenophorea</taxon>
        <taxon>Hymenostomatida</taxon>
        <taxon>Ophryoglenina</taxon>
        <taxon>Ichthyophthirius</taxon>
    </lineage>
</organism>
<comment type="catalytic activity">
    <reaction evidence="8">
        <text>hydrogencarbonate + H(+) = CO2 + H2O</text>
        <dbReference type="Rhea" id="RHEA:10748"/>
        <dbReference type="ChEBI" id="CHEBI:15377"/>
        <dbReference type="ChEBI" id="CHEBI:15378"/>
        <dbReference type="ChEBI" id="CHEBI:16526"/>
        <dbReference type="ChEBI" id="CHEBI:17544"/>
        <dbReference type="EC" id="4.2.1.1"/>
    </reaction>
</comment>
<evidence type="ECO:0000256" key="9">
    <source>
        <dbReference type="PIRSR" id="PIRSR601765-1"/>
    </source>
</evidence>
<sequence>MNYLKDTSFIIKEEQKSKEQSPQNRSSSEIQSDTKTFQISIEQSIKNTIQLHNNQQEQKSAINNQKDQPIYKTIVTAPQKTPTEEKSELLLQQSQDLEKSTGLLRMRPKKFSTKFDIIKNIKRVSQTEGVKSLLNYNKEWAEKIKITEPQFFKQLSEVQNPKYLWIGCSDSRVPAERLTGLGPGDLFVHRNVANQVIHTDLNCLSVVQYAVEVLKVSDIIICGHYKCGGVHAAVKNTKLGLINNWLHHIRDIYLRYKERLDQIQNFEEKCDKMCELNVIQQIYNLGNSSIIQDAWEKGQQVAIHAWIYDLEDGLIEEIDYAAKIKEVRDKRHDLAVDMLLDDIQNCKSFSEI</sequence>
<dbReference type="PANTHER" id="PTHR11002">
    <property type="entry name" value="CARBONIC ANHYDRASE"/>
    <property type="match status" value="1"/>
</dbReference>
<dbReference type="SUPFAM" id="SSF53056">
    <property type="entry name" value="beta-carbonic anhydrase, cab"/>
    <property type="match status" value="1"/>
</dbReference>
<dbReference type="InterPro" id="IPR036874">
    <property type="entry name" value="Carbonic_anhydrase_sf"/>
</dbReference>
<feature type="binding site" evidence="9">
    <location>
        <position position="170"/>
    </location>
    <ligand>
        <name>Zn(2+)</name>
        <dbReference type="ChEBI" id="CHEBI:29105"/>
    </ligand>
</feature>
<proteinExistence type="inferred from homology"/>
<feature type="binding site" evidence="9">
    <location>
        <position position="224"/>
    </location>
    <ligand>
        <name>Zn(2+)</name>
        <dbReference type="ChEBI" id="CHEBI:29105"/>
    </ligand>
</feature>
<dbReference type="eggNOG" id="KOG1578">
    <property type="taxonomic scope" value="Eukaryota"/>
</dbReference>
<reference evidence="11 12" key="1">
    <citation type="submission" date="2011-07" db="EMBL/GenBank/DDBJ databases">
        <authorList>
            <person name="Coyne R."/>
            <person name="Brami D."/>
            <person name="Johnson J."/>
            <person name="Hostetler J."/>
            <person name="Hannick L."/>
            <person name="Clark T."/>
            <person name="Cassidy-Hanley D."/>
            <person name="Inman J."/>
        </authorList>
    </citation>
    <scope>NUCLEOTIDE SEQUENCE [LARGE SCALE GENOMIC DNA]</scope>
    <source>
        <strain evidence="11 12">G5</strain>
    </source>
</reference>
<dbReference type="RefSeq" id="XP_004030798.1">
    <property type="nucleotide sequence ID" value="XM_004030750.1"/>
</dbReference>
<dbReference type="InParanoid" id="G0QYZ1"/>
<dbReference type="Proteomes" id="UP000008983">
    <property type="component" value="Unassembled WGS sequence"/>
</dbReference>
<evidence type="ECO:0000256" key="10">
    <source>
        <dbReference type="SAM" id="MobiDB-lite"/>
    </source>
</evidence>
<evidence type="ECO:0000256" key="1">
    <source>
        <dbReference type="ARBA" id="ARBA00006217"/>
    </source>
</evidence>
<comment type="cofactor">
    <cofactor evidence="9">
        <name>Zn(2+)</name>
        <dbReference type="ChEBI" id="CHEBI:29105"/>
    </cofactor>
    <text evidence="9">Binds 1 zinc ion per subunit.</text>
</comment>
<keyword evidence="4 9" id="KW-0479">Metal-binding</keyword>
<dbReference type="SMART" id="SM00947">
    <property type="entry name" value="Pro_CA"/>
    <property type="match status" value="1"/>
</dbReference>
<feature type="binding site" evidence="9">
    <location>
        <position position="227"/>
    </location>
    <ligand>
        <name>Zn(2+)</name>
        <dbReference type="ChEBI" id="CHEBI:29105"/>
    </ligand>
</feature>
<dbReference type="InterPro" id="IPR015892">
    <property type="entry name" value="Carbonic_anhydrase_CS"/>
</dbReference>
<gene>
    <name evidence="11" type="ORF">IMG5_153340</name>
</gene>
<dbReference type="GO" id="GO:0004089">
    <property type="term" value="F:carbonate dehydratase activity"/>
    <property type="evidence" value="ECO:0007669"/>
    <property type="project" value="UniProtKB-EC"/>
</dbReference>
<evidence type="ECO:0000256" key="5">
    <source>
        <dbReference type="ARBA" id="ARBA00022833"/>
    </source>
</evidence>
<dbReference type="GeneID" id="14905661"/>
<protein>
    <recommendedName>
        <fullName evidence="3">Carbonic anhydrase</fullName>
        <ecNumber evidence="2">4.2.1.1</ecNumber>
    </recommendedName>
    <alternativeName>
        <fullName evidence="7">Carbonate dehydratase</fullName>
    </alternativeName>
</protein>
<accession>G0QYZ1</accession>
<evidence type="ECO:0000256" key="8">
    <source>
        <dbReference type="ARBA" id="ARBA00048348"/>
    </source>
</evidence>
<dbReference type="EC" id="4.2.1.1" evidence="2"/>
<dbReference type="NCBIfam" id="NF007756">
    <property type="entry name" value="PRK10437.1"/>
    <property type="match status" value="1"/>
</dbReference>
<evidence type="ECO:0000256" key="7">
    <source>
        <dbReference type="ARBA" id="ARBA00031969"/>
    </source>
</evidence>
<dbReference type="Gene3D" id="3.40.1050.10">
    <property type="entry name" value="Carbonic anhydrase"/>
    <property type="match status" value="1"/>
</dbReference>
<comment type="similarity">
    <text evidence="1">Belongs to the beta-class carbonic anhydrase family.</text>
</comment>
<dbReference type="EMBL" id="GL984132">
    <property type="protein sequence ID" value="EGR29562.1"/>
    <property type="molecule type" value="Genomic_DNA"/>
</dbReference>
<dbReference type="GO" id="GO:0015976">
    <property type="term" value="P:carbon utilization"/>
    <property type="evidence" value="ECO:0007669"/>
    <property type="project" value="InterPro"/>
</dbReference>
<keyword evidence="6" id="KW-0456">Lyase</keyword>
<name>G0QYZ1_ICHMU</name>
<feature type="binding site" evidence="9">
    <location>
        <position position="168"/>
    </location>
    <ligand>
        <name>Zn(2+)</name>
        <dbReference type="ChEBI" id="CHEBI:29105"/>
    </ligand>
</feature>
<dbReference type="Pfam" id="PF00484">
    <property type="entry name" value="Pro_CA"/>
    <property type="match status" value="1"/>
</dbReference>
<evidence type="ECO:0000256" key="6">
    <source>
        <dbReference type="ARBA" id="ARBA00023239"/>
    </source>
</evidence>
<dbReference type="AlphaFoldDB" id="G0QYZ1"/>
<dbReference type="PANTHER" id="PTHR11002:SF76">
    <property type="entry name" value="CARBONIC ANHYDRASE"/>
    <property type="match status" value="1"/>
</dbReference>
<dbReference type="STRING" id="857967.G0QYZ1"/>